<gene>
    <name evidence="2" type="ORF">RHODGE_RHODGE_01015</name>
    <name evidence="1" type="ORF">RHODPL_RHODPL_00041</name>
</gene>
<evidence type="ECO:0000313" key="2">
    <source>
        <dbReference type="EMBL" id="VCU07865.1"/>
    </source>
</evidence>
<proteinExistence type="predicted"/>
<dbReference type="InterPro" id="IPR048683">
    <property type="entry name" value="Sf6_terminase"/>
</dbReference>
<name>A0A3S4B317_9BRAD</name>
<evidence type="ECO:0008006" key="4">
    <source>
        <dbReference type="Google" id="ProtNLM"/>
    </source>
</evidence>
<geneLocation type="plasmid" evidence="1">
    <name>1</name>
</geneLocation>
<dbReference type="EMBL" id="UWOC01000077">
    <property type="protein sequence ID" value="VCU07865.1"/>
    <property type="molecule type" value="Genomic_DNA"/>
</dbReference>
<evidence type="ECO:0000313" key="3">
    <source>
        <dbReference type="Proteomes" id="UP000289200"/>
    </source>
</evidence>
<evidence type="ECO:0000313" key="1">
    <source>
        <dbReference type="EMBL" id="VCU06593.1"/>
    </source>
</evidence>
<keyword evidence="1" id="KW-0614">Plasmid</keyword>
<sequence>MARPSKFSMAVAEEICEAIAGGAALHLLAEAKTNWPHERTIYRWLESNEEFRQMYARARERQADRLAAEILTIADNPQEGEKVEITDKGEKIIRGDMIEHRRLQVDARKWAAAKLAPKKYGDRVATELTGRDGGPIETQDVSARELVEGRLARLAAGGGSGEGS</sequence>
<dbReference type="Proteomes" id="UP000289200">
    <property type="component" value="Unassembled WGS sequence"/>
</dbReference>
<dbReference type="AlphaFoldDB" id="A0A3S4B317"/>
<organism evidence="2 3">
    <name type="scientific">Rhodoplanes serenus</name>
    <dbReference type="NCBI Taxonomy" id="200615"/>
    <lineage>
        <taxon>Bacteria</taxon>
        <taxon>Pseudomonadati</taxon>
        <taxon>Pseudomonadota</taxon>
        <taxon>Alphaproteobacteria</taxon>
        <taxon>Hyphomicrobiales</taxon>
        <taxon>Nitrobacteraceae</taxon>
        <taxon>Rhodoplanes</taxon>
    </lineage>
</organism>
<reference evidence="3" key="1">
    <citation type="submission" date="2018-10" db="EMBL/GenBank/DDBJ databases">
        <authorList>
            <person name="Peiro R."/>
            <person name="Begona"/>
            <person name="Cbmso G."/>
            <person name="Lopez M."/>
            <person name="Gonzalez S."/>
            <person name="Sacristan E."/>
            <person name="Castillo E."/>
        </authorList>
    </citation>
    <scope>NUCLEOTIDE SEQUENCE [LARGE SCALE GENOMIC DNA]</scope>
</reference>
<accession>A0A3S4B317</accession>
<keyword evidence="3" id="KW-1185">Reference proteome</keyword>
<dbReference type="Pfam" id="PF20901">
    <property type="entry name" value="Sf6_terminase"/>
    <property type="match status" value="1"/>
</dbReference>
<protein>
    <recommendedName>
        <fullName evidence="4">Terminase small subunit protein</fullName>
    </recommendedName>
</protein>
<reference evidence="2" key="2">
    <citation type="submission" date="2018-10" db="EMBL/GenBank/DDBJ databases">
        <authorList>
            <person name="Peiro R."/>
            <person name="Begona"/>
            <person name="Cbmso G."/>
            <person name="Lopez M."/>
            <person name="Gonzalez S."/>
            <person name="Sacristan E."/>
            <person name="Castillo E."/>
        </authorList>
    </citation>
    <scope>NUCLEOTIDE SEQUENCE</scope>
    <source>
        <strain evidence="2">Rhod_genome</strain>
        <strain evidence="1">Rhod_plasmid</strain>
        <plasmid evidence="1">1</plasmid>
    </source>
</reference>
<dbReference type="Gene3D" id="1.10.10.60">
    <property type="entry name" value="Homeodomain-like"/>
    <property type="match status" value="1"/>
</dbReference>
<dbReference type="EMBL" id="LR026982">
    <property type="protein sequence ID" value="VCU06593.1"/>
    <property type="molecule type" value="Genomic_DNA"/>
</dbReference>